<proteinExistence type="predicted"/>
<accession>A0A411YFK0</accession>
<evidence type="ECO:0000256" key="1">
    <source>
        <dbReference type="SAM" id="MobiDB-lite"/>
    </source>
</evidence>
<dbReference type="KEGG" id="erz:ER308_11000"/>
<dbReference type="InterPro" id="IPR041657">
    <property type="entry name" value="HTH_17"/>
</dbReference>
<sequence length="129" mass="14061">MRGAGVTRALTVPTGVPPGRPSAAAGTPFPGSVRDEPGGQRSGDNDPHRREIRMSEEIRWMSTAEAARSLGITPRTLYRLIDEGQIPAYKFGRVIRLKEHDVNEFIEASRIQPGSLEHLYPDAKTPAGS</sequence>
<reference evidence="3 4" key="1">
    <citation type="submission" date="2019-01" db="EMBL/GenBank/DDBJ databases">
        <title>Egibacter rhizosphaerae EGI 80759T.</title>
        <authorList>
            <person name="Chen D.-D."/>
            <person name="Tian Y."/>
            <person name="Jiao J.-Y."/>
            <person name="Zhang X.-T."/>
            <person name="Zhang Y.-G."/>
            <person name="Zhang Y."/>
            <person name="Xiao M."/>
            <person name="Shu W.-S."/>
            <person name="Li W.-J."/>
        </authorList>
    </citation>
    <scope>NUCLEOTIDE SEQUENCE [LARGE SCALE GENOMIC DNA]</scope>
    <source>
        <strain evidence="3 4">EGI 80759</strain>
    </source>
</reference>
<dbReference type="InterPro" id="IPR009061">
    <property type="entry name" value="DNA-bd_dom_put_sf"/>
</dbReference>
<keyword evidence="3" id="KW-0238">DNA-binding</keyword>
<feature type="domain" description="Helix-turn-helix" evidence="2">
    <location>
        <begin position="60"/>
        <end position="108"/>
    </location>
</feature>
<dbReference type="Pfam" id="PF12728">
    <property type="entry name" value="HTH_17"/>
    <property type="match status" value="1"/>
</dbReference>
<feature type="region of interest" description="Disordered" evidence="1">
    <location>
        <begin position="1"/>
        <end position="51"/>
    </location>
</feature>
<dbReference type="SUPFAM" id="SSF46955">
    <property type="entry name" value="Putative DNA-binding domain"/>
    <property type="match status" value="1"/>
</dbReference>
<dbReference type="NCBIfam" id="TIGR01764">
    <property type="entry name" value="excise"/>
    <property type="match status" value="1"/>
</dbReference>
<organism evidence="3 4">
    <name type="scientific">Egibacter rhizosphaerae</name>
    <dbReference type="NCBI Taxonomy" id="1670831"/>
    <lineage>
        <taxon>Bacteria</taxon>
        <taxon>Bacillati</taxon>
        <taxon>Actinomycetota</taxon>
        <taxon>Nitriliruptoria</taxon>
        <taxon>Egibacterales</taxon>
        <taxon>Egibacteraceae</taxon>
        <taxon>Egibacter</taxon>
    </lineage>
</organism>
<dbReference type="OrthoDB" id="4870800at2"/>
<evidence type="ECO:0000313" key="4">
    <source>
        <dbReference type="Proteomes" id="UP000291469"/>
    </source>
</evidence>
<dbReference type="GO" id="GO:0003677">
    <property type="term" value="F:DNA binding"/>
    <property type="evidence" value="ECO:0007669"/>
    <property type="project" value="UniProtKB-KW"/>
</dbReference>
<dbReference type="Proteomes" id="UP000291469">
    <property type="component" value="Chromosome"/>
</dbReference>
<dbReference type="AlphaFoldDB" id="A0A411YFK0"/>
<feature type="compositionally biased region" description="Basic and acidic residues" evidence="1">
    <location>
        <begin position="33"/>
        <end position="51"/>
    </location>
</feature>
<keyword evidence="4" id="KW-1185">Reference proteome</keyword>
<dbReference type="InterPro" id="IPR010093">
    <property type="entry name" value="SinI_DNA-bd"/>
</dbReference>
<gene>
    <name evidence="3" type="ORF">ER308_11000</name>
</gene>
<protein>
    <submittedName>
        <fullName evidence="3">DNA-binding protein</fullName>
    </submittedName>
</protein>
<evidence type="ECO:0000259" key="2">
    <source>
        <dbReference type="Pfam" id="PF12728"/>
    </source>
</evidence>
<name>A0A411YFK0_9ACTN</name>
<evidence type="ECO:0000313" key="3">
    <source>
        <dbReference type="EMBL" id="QBI20034.1"/>
    </source>
</evidence>
<dbReference type="EMBL" id="CP036402">
    <property type="protein sequence ID" value="QBI20034.1"/>
    <property type="molecule type" value="Genomic_DNA"/>
</dbReference>